<evidence type="ECO:0000313" key="5">
    <source>
        <dbReference type="Proteomes" id="UP001171902"/>
    </source>
</evidence>
<dbReference type="GO" id="GO:0016757">
    <property type="term" value="F:glycosyltransferase activity"/>
    <property type="evidence" value="ECO:0007669"/>
    <property type="project" value="UniProtKB-KW"/>
</dbReference>
<dbReference type="EC" id="2.4.-.-" evidence="4"/>
<evidence type="ECO:0000313" key="4">
    <source>
        <dbReference type="EMBL" id="MDN3240424.1"/>
    </source>
</evidence>
<dbReference type="RefSeq" id="WP_289957356.1">
    <property type="nucleotide sequence ID" value="NZ_JAUEMJ010000003.1"/>
</dbReference>
<organism evidence="4 5">
    <name type="scientific">Glycomyces tritici</name>
    <dbReference type="NCBI Taxonomy" id="2665176"/>
    <lineage>
        <taxon>Bacteria</taxon>
        <taxon>Bacillati</taxon>
        <taxon>Actinomycetota</taxon>
        <taxon>Actinomycetes</taxon>
        <taxon>Glycomycetales</taxon>
        <taxon>Glycomycetaceae</taxon>
        <taxon>Glycomyces</taxon>
    </lineage>
</organism>
<accession>A0ABT7YPT8</accession>
<dbReference type="InterPro" id="IPR001173">
    <property type="entry name" value="Glyco_trans_2-like"/>
</dbReference>
<evidence type="ECO:0000259" key="3">
    <source>
        <dbReference type="Pfam" id="PF22181"/>
    </source>
</evidence>
<sequence length="650" mass="70830">MTLKVSVVVPVYNPGPYIEDCIESLVNQSLPADEFEVVFVDDGSSDETPARLDALAAEHANVQVIHQEPSGWSGKPRNVGIEASKGEYVMFVDNDDYLGTEALERMYDYGTANGADVIIGKMAGKGRPVPLELFRKNIPVASVDTAPLMDSLTPHKMVRREFMDRIGLRFPEGRRRLEDHVFVTEAYLAAANVSVIGDYLCYYHVKRDDASNAGFRPIDPVGYFDNLREALDVVERYTEPGRLRDKLYRRWLRNEMVERMRGRRLLNMDPEYRKEMYDAIRGVVMERFGPGVDAGMAPTQQVAAALIRADRFADLEALAEWESSIKPHGTLDELSWEDGLLRLAFTAEYQADEEPLRFTEADGEVRLAPPLAEDTLEAIREFGPDTSAWFPKGKVDFVVRERDTAAEFYQPVELERETVADGEGVRILLHGKSSVDPASAAGGAPLRPGIWDVFVRISLSGWTKETRLGSVRAPGVEAGAVLGLAGGRPVLPYWTEPHGNLSLGVEAMLPRAESGFAGVTAADAVVDGGRLALPLPVYADAPTPAVLRLTGVGEPVELAAEVVPAASGAVLEAALDGLAAGNHKVAVVFGSGAEKPRKVALPLVLTADGQGSVVVRDKAEVDGESKRASGKPKASLPRRAVRKLRRILRG</sequence>
<dbReference type="CDD" id="cd00761">
    <property type="entry name" value="Glyco_tranf_GTA_type"/>
    <property type="match status" value="1"/>
</dbReference>
<dbReference type="Gene3D" id="3.90.550.10">
    <property type="entry name" value="Spore Coat Polysaccharide Biosynthesis Protein SpsA, Chain A"/>
    <property type="match status" value="1"/>
</dbReference>
<dbReference type="Pfam" id="PF22181">
    <property type="entry name" value="TarS_linker"/>
    <property type="match status" value="1"/>
</dbReference>
<evidence type="ECO:0000259" key="2">
    <source>
        <dbReference type="Pfam" id="PF00535"/>
    </source>
</evidence>
<dbReference type="InterPro" id="IPR029044">
    <property type="entry name" value="Nucleotide-diphossugar_trans"/>
</dbReference>
<dbReference type="PANTHER" id="PTHR22916:SF3">
    <property type="entry name" value="UDP-GLCNAC:BETAGAL BETA-1,3-N-ACETYLGLUCOSAMINYLTRANSFERASE-LIKE PROTEIN 1"/>
    <property type="match status" value="1"/>
</dbReference>
<dbReference type="Pfam" id="PF00535">
    <property type="entry name" value="Glycos_transf_2"/>
    <property type="match status" value="1"/>
</dbReference>
<reference evidence="4" key="1">
    <citation type="submission" date="2023-06" db="EMBL/GenBank/DDBJ databases">
        <title>Gycomyces niveus sp.nov., a novel actinomycete isolated from soil in Shouguang.</title>
        <authorList>
            <person name="Yang X."/>
            <person name="Zhao J."/>
        </authorList>
    </citation>
    <scope>NUCLEOTIDE SEQUENCE</scope>
    <source>
        <strain evidence="4">NEAU C2</strain>
    </source>
</reference>
<proteinExistence type="predicted"/>
<keyword evidence="4" id="KW-0328">Glycosyltransferase</keyword>
<keyword evidence="4" id="KW-0808">Transferase</keyword>
<gene>
    <name evidence="4" type="ORF">QWI33_11865</name>
</gene>
<dbReference type="InterPro" id="IPR054028">
    <property type="entry name" value="TarS/TarP_linker"/>
</dbReference>
<dbReference type="EMBL" id="JAUEMJ010000003">
    <property type="protein sequence ID" value="MDN3240424.1"/>
    <property type="molecule type" value="Genomic_DNA"/>
</dbReference>
<comment type="caution">
    <text evidence="4">The sequence shown here is derived from an EMBL/GenBank/DDBJ whole genome shotgun (WGS) entry which is preliminary data.</text>
</comment>
<dbReference type="SUPFAM" id="SSF53448">
    <property type="entry name" value="Nucleotide-diphospho-sugar transferases"/>
    <property type="match status" value="1"/>
</dbReference>
<dbReference type="Proteomes" id="UP001171902">
    <property type="component" value="Unassembled WGS sequence"/>
</dbReference>
<protein>
    <submittedName>
        <fullName evidence="4">Glycosyltransferase</fullName>
        <ecNumber evidence="4">2.4.-.-</ecNumber>
    </submittedName>
</protein>
<name>A0ABT7YPT8_9ACTN</name>
<dbReference type="PANTHER" id="PTHR22916">
    <property type="entry name" value="GLYCOSYLTRANSFERASE"/>
    <property type="match status" value="1"/>
</dbReference>
<feature type="domain" description="Glycosyltransferase 2-like" evidence="2">
    <location>
        <begin position="6"/>
        <end position="126"/>
    </location>
</feature>
<feature type="domain" description="TarS/TarP linker" evidence="3">
    <location>
        <begin position="220"/>
        <end position="319"/>
    </location>
</feature>
<feature type="compositionally biased region" description="Basic and acidic residues" evidence="1">
    <location>
        <begin position="618"/>
        <end position="627"/>
    </location>
</feature>
<evidence type="ECO:0000256" key="1">
    <source>
        <dbReference type="SAM" id="MobiDB-lite"/>
    </source>
</evidence>
<feature type="region of interest" description="Disordered" evidence="1">
    <location>
        <begin position="618"/>
        <end position="638"/>
    </location>
</feature>
<keyword evidence="5" id="KW-1185">Reference proteome</keyword>